<comment type="caution">
    <text evidence="1">The sequence shown here is derived from an EMBL/GenBank/DDBJ whole genome shotgun (WGS) entry which is preliminary data.</text>
</comment>
<protein>
    <submittedName>
        <fullName evidence="1">Uncharacterized protein</fullName>
    </submittedName>
</protein>
<sequence length="42" mass="4569">MPPDLVLHTDKDVTGVAQLLHPARPGLLDLADRPDLREVARG</sequence>
<reference evidence="2" key="1">
    <citation type="journal article" date="2019" name="Int. J. Syst. Evol. Microbiol.">
        <title>The Global Catalogue of Microorganisms (GCM) 10K type strain sequencing project: providing services to taxonomists for standard genome sequencing and annotation.</title>
        <authorList>
            <consortium name="The Broad Institute Genomics Platform"/>
            <consortium name="The Broad Institute Genome Sequencing Center for Infectious Disease"/>
            <person name="Wu L."/>
            <person name="Ma J."/>
        </authorList>
    </citation>
    <scope>NUCLEOTIDE SEQUENCE [LARGE SCALE GENOMIC DNA]</scope>
    <source>
        <strain evidence="2">JCM 12607</strain>
    </source>
</reference>
<evidence type="ECO:0000313" key="1">
    <source>
        <dbReference type="EMBL" id="MFD0622633.1"/>
    </source>
</evidence>
<gene>
    <name evidence="1" type="ORF">ACFQ2K_07120</name>
</gene>
<organism evidence="1 2">
    <name type="scientific">Streptomyces sanglieri</name>
    <dbReference type="NCBI Taxonomy" id="193460"/>
    <lineage>
        <taxon>Bacteria</taxon>
        <taxon>Bacillati</taxon>
        <taxon>Actinomycetota</taxon>
        <taxon>Actinomycetes</taxon>
        <taxon>Kitasatosporales</taxon>
        <taxon>Streptomycetaceae</taxon>
        <taxon>Streptomyces</taxon>
    </lineage>
</organism>
<keyword evidence="2" id="KW-1185">Reference proteome</keyword>
<dbReference type="Proteomes" id="UP001596915">
    <property type="component" value="Unassembled WGS sequence"/>
</dbReference>
<dbReference type="EMBL" id="JBHTGL010000008">
    <property type="protein sequence ID" value="MFD0622633.1"/>
    <property type="molecule type" value="Genomic_DNA"/>
</dbReference>
<name>A0ABW2WNY6_9ACTN</name>
<evidence type="ECO:0000313" key="2">
    <source>
        <dbReference type="Proteomes" id="UP001596915"/>
    </source>
</evidence>
<accession>A0ABW2WNY6</accession>
<proteinExistence type="predicted"/>
<dbReference type="Gene3D" id="3.40.30.120">
    <property type="match status" value="1"/>
</dbReference>